<keyword evidence="6" id="KW-1133">Transmembrane helix</keyword>
<evidence type="ECO:0000256" key="2">
    <source>
        <dbReference type="ARBA" id="ARBA00023125"/>
    </source>
</evidence>
<dbReference type="EMBL" id="REGW02000001">
    <property type="protein sequence ID" value="KAE8300149.1"/>
    <property type="molecule type" value="Genomic_DNA"/>
</dbReference>
<keyword evidence="8" id="KW-1185">Reference proteome</keyword>
<feature type="region of interest" description="Disordered" evidence="5">
    <location>
        <begin position="28"/>
        <end position="53"/>
    </location>
</feature>
<evidence type="ECO:0000313" key="8">
    <source>
        <dbReference type="Proteomes" id="UP000424527"/>
    </source>
</evidence>
<dbReference type="GO" id="GO:0005634">
    <property type="term" value="C:nucleus"/>
    <property type="evidence" value="ECO:0007669"/>
    <property type="project" value="TreeGrafter"/>
</dbReference>
<accession>A0A6G0J8N9</accession>
<keyword evidence="6" id="KW-0472">Membrane</keyword>
<evidence type="ECO:0000313" key="7">
    <source>
        <dbReference type="EMBL" id="KAE8300149.1"/>
    </source>
</evidence>
<keyword evidence="3" id="KW-0804">Transcription</keyword>
<reference evidence="7 8" key="1">
    <citation type="submission" date="2019-07" db="EMBL/GenBank/DDBJ databases">
        <title>Chromosome genome assembly for large yellow croaker.</title>
        <authorList>
            <person name="Xiao S."/>
        </authorList>
    </citation>
    <scope>NUCLEOTIDE SEQUENCE [LARGE SCALE GENOMIC DNA]</scope>
    <source>
        <strain evidence="7">JMULYC20181020</strain>
        <tissue evidence="7">Muscle</tissue>
    </source>
</reference>
<feature type="transmembrane region" description="Helical" evidence="6">
    <location>
        <begin position="263"/>
        <end position="284"/>
    </location>
</feature>
<dbReference type="PANTHER" id="PTHR21545:SF10">
    <property type="entry name" value="LIGAND-DEPENDENT NUCLEAR RECEPTOR COREPRESSOR-LIKE PROTEIN"/>
    <property type="match status" value="1"/>
</dbReference>
<dbReference type="Proteomes" id="UP000424527">
    <property type="component" value="Unassembled WGS sequence"/>
</dbReference>
<gene>
    <name evidence="7" type="ORF">D5F01_LYC00285</name>
</gene>
<evidence type="ECO:0000256" key="6">
    <source>
        <dbReference type="SAM" id="Phobius"/>
    </source>
</evidence>
<evidence type="ECO:0000256" key="1">
    <source>
        <dbReference type="ARBA" id="ARBA00023015"/>
    </source>
</evidence>
<comment type="caution">
    <text evidence="7">The sequence shown here is derived from an EMBL/GenBank/DDBJ whole genome shotgun (WGS) entry which is preliminary data.</text>
</comment>
<feature type="compositionally biased region" description="Polar residues" evidence="5">
    <location>
        <begin position="96"/>
        <end position="105"/>
    </location>
</feature>
<evidence type="ECO:0000256" key="5">
    <source>
        <dbReference type="SAM" id="MobiDB-lite"/>
    </source>
</evidence>
<name>A0A6G0J8N9_LARCR</name>
<dbReference type="GO" id="GO:0003677">
    <property type="term" value="F:DNA binding"/>
    <property type="evidence" value="ECO:0007669"/>
    <property type="project" value="UniProtKB-KW"/>
</dbReference>
<protein>
    <submittedName>
        <fullName evidence="7">Uncharacterized protein</fullName>
    </submittedName>
</protein>
<evidence type="ECO:0000256" key="4">
    <source>
        <dbReference type="ARBA" id="ARBA00023242"/>
    </source>
</evidence>
<feature type="transmembrane region" description="Helical" evidence="6">
    <location>
        <begin position="237"/>
        <end position="257"/>
    </location>
</feature>
<organism evidence="7 8">
    <name type="scientific">Larimichthys crocea</name>
    <name type="common">Large yellow croaker</name>
    <name type="synonym">Pseudosciaena crocea</name>
    <dbReference type="NCBI Taxonomy" id="215358"/>
    <lineage>
        <taxon>Eukaryota</taxon>
        <taxon>Metazoa</taxon>
        <taxon>Chordata</taxon>
        <taxon>Craniata</taxon>
        <taxon>Vertebrata</taxon>
        <taxon>Euteleostomi</taxon>
        <taxon>Actinopterygii</taxon>
        <taxon>Neopterygii</taxon>
        <taxon>Teleostei</taxon>
        <taxon>Neoteleostei</taxon>
        <taxon>Acanthomorphata</taxon>
        <taxon>Eupercaria</taxon>
        <taxon>Sciaenidae</taxon>
        <taxon>Larimichthys</taxon>
    </lineage>
</organism>
<feature type="region of interest" description="Disordered" evidence="5">
    <location>
        <begin position="83"/>
        <end position="105"/>
    </location>
</feature>
<keyword evidence="2" id="KW-0238">DNA-binding</keyword>
<proteinExistence type="predicted"/>
<keyword evidence="1" id="KW-0805">Transcription regulation</keyword>
<feature type="transmembrane region" description="Helical" evidence="6">
    <location>
        <begin position="296"/>
        <end position="320"/>
    </location>
</feature>
<keyword evidence="6" id="KW-0812">Transmembrane</keyword>
<dbReference type="PANTHER" id="PTHR21545">
    <property type="entry name" value="TRANSCRIPTION FACTOR MLR1/2"/>
    <property type="match status" value="1"/>
</dbReference>
<dbReference type="GO" id="GO:0006357">
    <property type="term" value="P:regulation of transcription by RNA polymerase II"/>
    <property type="evidence" value="ECO:0007669"/>
    <property type="project" value="TreeGrafter"/>
</dbReference>
<keyword evidence="4" id="KW-0539">Nucleus</keyword>
<evidence type="ECO:0000256" key="3">
    <source>
        <dbReference type="ARBA" id="ARBA00023163"/>
    </source>
</evidence>
<sequence length="350" mass="40114">METYTVLCPKRLHCISCQGLALGHINNIREQSPSPPPLSPIAPDINKKTDEKPPSLLHHRQEEEADLMVKDGFVNASHQEALMDTGTEEEQECRTPRSSRAEQNPSGTLLQDVVNRFSEKLETIRPVEKDPPSVSTVIYVSERELPQTPSTSQNLQFHADAHLTEIITTVLHTGSASDYNLSELFNRHDSKEPKSPNTRSRRRQEVLAAMATPADDASTRRQTLQIKRELAMLDQSYICYLTCKICFFTSQVCFFTIQVCFFTIQVCFFTIQVCFFTSQVCFFITQVCFIKTQVCFFTIQICFFTIQICFFTIQVCFVTFQVCVYVTQVRFLKTQVCFFTIQVCFFTIQV</sequence>
<dbReference type="AlphaFoldDB" id="A0A6G0J8N9"/>